<proteinExistence type="predicted"/>
<feature type="region of interest" description="Disordered" evidence="1">
    <location>
        <begin position="57"/>
        <end position="87"/>
    </location>
</feature>
<protein>
    <recommendedName>
        <fullName evidence="5">Secreted protein</fullName>
    </recommendedName>
</protein>
<dbReference type="EMBL" id="OY726394">
    <property type="protein sequence ID" value="CAJ1495148.1"/>
    <property type="molecule type" value="Genomic_DNA"/>
</dbReference>
<dbReference type="RefSeq" id="WP_308475995.1">
    <property type="nucleotide sequence ID" value="NZ_OY726394.1"/>
</dbReference>
<gene>
    <name evidence="3" type="ORF">MU0083_001047</name>
</gene>
<reference evidence="3 4" key="1">
    <citation type="submission" date="2023-08" db="EMBL/GenBank/DDBJ databases">
        <authorList>
            <person name="Folkvardsen B D."/>
            <person name="Norman A."/>
        </authorList>
    </citation>
    <scope>NUCLEOTIDE SEQUENCE [LARGE SCALE GENOMIC DNA]</scope>
    <source>
        <strain evidence="3 4">Mu0083</strain>
    </source>
</reference>
<dbReference type="Proteomes" id="UP001190336">
    <property type="component" value="Chromosome"/>
</dbReference>
<keyword evidence="2" id="KW-0732">Signal</keyword>
<feature type="compositionally biased region" description="Basic and acidic residues" evidence="1">
    <location>
        <begin position="68"/>
        <end position="87"/>
    </location>
</feature>
<organism evidence="3 4">
    <name type="scientific">[Mycobacterium] kokjensenii</name>
    <dbReference type="NCBI Taxonomy" id="3064287"/>
    <lineage>
        <taxon>Bacteria</taxon>
        <taxon>Bacillati</taxon>
        <taxon>Actinomycetota</taxon>
        <taxon>Actinomycetes</taxon>
        <taxon>Mycobacteriales</taxon>
        <taxon>Mycobacteriaceae</taxon>
        <taxon>Mycolicibacter</taxon>
    </lineage>
</organism>
<evidence type="ECO:0000313" key="3">
    <source>
        <dbReference type="EMBL" id="CAJ1495148.1"/>
    </source>
</evidence>
<feature type="signal peptide" evidence="2">
    <location>
        <begin position="1"/>
        <end position="23"/>
    </location>
</feature>
<sequence length="87" mass="9657">MIRAVAVLLVAAAGLLVAPPPQADAVPCMHRGRQHVVQHANGNVDADSRLHILRGERSTCDTAGGSRSTEDTWRRRQADIDRERHRW</sequence>
<accession>A0ABM9L9I8</accession>
<feature type="chain" id="PRO_5047001684" description="Secreted protein" evidence="2">
    <location>
        <begin position="24"/>
        <end position="87"/>
    </location>
</feature>
<evidence type="ECO:0000256" key="1">
    <source>
        <dbReference type="SAM" id="MobiDB-lite"/>
    </source>
</evidence>
<keyword evidence="4" id="KW-1185">Reference proteome</keyword>
<dbReference type="Pfam" id="PF23829">
    <property type="entry name" value="DUF7199"/>
    <property type="match status" value="1"/>
</dbReference>
<evidence type="ECO:0000256" key="2">
    <source>
        <dbReference type="SAM" id="SignalP"/>
    </source>
</evidence>
<name>A0ABM9L9I8_9MYCO</name>
<dbReference type="InterPro" id="IPR055623">
    <property type="entry name" value="DUF7199"/>
</dbReference>
<evidence type="ECO:0008006" key="5">
    <source>
        <dbReference type="Google" id="ProtNLM"/>
    </source>
</evidence>
<evidence type="ECO:0000313" key="4">
    <source>
        <dbReference type="Proteomes" id="UP001190336"/>
    </source>
</evidence>